<dbReference type="EMBL" id="BAAALY010000016">
    <property type="protein sequence ID" value="GAA1557690.1"/>
    <property type="molecule type" value="Genomic_DNA"/>
</dbReference>
<keyword evidence="3" id="KW-1185">Reference proteome</keyword>
<dbReference type="SMART" id="SM00530">
    <property type="entry name" value="HTH_XRE"/>
    <property type="match status" value="1"/>
</dbReference>
<evidence type="ECO:0000313" key="3">
    <source>
        <dbReference type="Proteomes" id="UP001501791"/>
    </source>
</evidence>
<name>A0ABN2CGH5_9MICO</name>
<protein>
    <recommendedName>
        <fullName evidence="1">HTH cro/C1-type domain-containing protein</fullName>
    </recommendedName>
</protein>
<dbReference type="Proteomes" id="UP001501791">
    <property type="component" value="Unassembled WGS sequence"/>
</dbReference>
<accession>A0ABN2CGH5</accession>
<feature type="domain" description="HTH cro/C1-type" evidence="1">
    <location>
        <begin position="21"/>
        <end position="80"/>
    </location>
</feature>
<evidence type="ECO:0000259" key="1">
    <source>
        <dbReference type="PROSITE" id="PS50943"/>
    </source>
</evidence>
<organism evidence="2 3">
    <name type="scientific">Brevibacterium picturae</name>
    <dbReference type="NCBI Taxonomy" id="260553"/>
    <lineage>
        <taxon>Bacteria</taxon>
        <taxon>Bacillati</taxon>
        <taxon>Actinomycetota</taxon>
        <taxon>Actinomycetes</taxon>
        <taxon>Micrococcales</taxon>
        <taxon>Brevibacteriaceae</taxon>
        <taxon>Brevibacterium</taxon>
    </lineage>
</organism>
<sequence length="202" mass="22830">MEQRQRGNPPGNTNAHVASNLKHARQSIGLDLRELAARIRRAGRTISHSAISKIENGERRVDVDDLTVLAYVLETTPAALLTPPEDAPGPTGVPEGQYLDEEIRAWLNGYSPLTVKDLIWYWRGQTEAARRHIQLDKELLEVYAKRGEGISTVEDYEARIAQYEERLLFIQARIIALDPTEADRIAQDQATRQAVARRRDEP</sequence>
<dbReference type="SUPFAM" id="SSF47413">
    <property type="entry name" value="lambda repressor-like DNA-binding domains"/>
    <property type="match status" value="1"/>
</dbReference>
<dbReference type="CDD" id="cd00093">
    <property type="entry name" value="HTH_XRE"/>
    <property type="match status" value="1"/>
</dbReference>
<evidence type="ECO:0000313" key="2">
    <source>
        <dbReference type="EMBL" id="GAA1557690.1"/>
    </source>
</evidence>
<dbReference type="InterPro" id="IPR001387">
    <property type="entry name" value="Cro/C1-type_HTH"/>
</dbReference>
<dbReference type="Gene3D" id="1.10.260.40">
    <property type="entry name" value="lambda repressor-like DNA-binding domains"/>
    <property type="match status" value="1"/>
</dbReference>
<dbReference type="RefSeq" id="WP_346037007.1">
    <property type="nucleotide sequence ID" value="NZ_BAAALY010000016.1"/>
</dbReference>
<comment type="caution">
    <text evidence="2">The sequence shown here is derived from an EMBL/GenBank/DDBJ whole genome shotgun (WGS) entry which is preliminary data.</text>
</comment>
<proteinExistence type="predicted"/>
<dbReference type="InterPro" id="IPR010982">
    <property type="entry name" value="Lambda_DNA-bd_dom_sf"/>
</dbReference>
<reference evidence="2 3" key="1">
    <citation type="journal article" date="2019" name="Int. J. Syst. Evol. Microbiol.">
        <title>The Global Catalogue of Microorganisms (GCM) 10K type strain sequencing project: providing services to taxonomists for standard genome sequencing and annotation.</title>
        <authorList>
            <consortium name="The Broad Institute Genomics Platform"/>
            <consortium name="The Broad Institute Genome Sequencing Center for Infectious Disease"/>
            <person name="Wu L."/>
            <person name="Ma J."/>
        </authorList>
    </citation>
    <scope>NUCLEOTIDE SEQUENCE [LARGE SCALE GENOMIC DNA]</scope>
    <source>
        <strain evidence="2 3">JCM 13319</strain>
    </source>
</reference>
<gene>
    <name evidence="2" type="ORF">GCM10009691_34770</name>
</gene>
<dbReference type="Pfam" id="PF01381">
    <property type="entry name" value="HTH_3"/>
    <property type="match status" value="1"/>
</dbReference>
<dbReference type="PROSITE" id="PS50943">
    <property type="entry name" value="HTH_CROC1"/>
    <property type="match status" value="1"/>
</dbReference>